<proteinExistence type="predicted"/>
<protein>
    <submittedName>
        <fullName evidence="1">Uncharacterized protein</fullName>
    </submittedName>
</protein>
<reference evidence="1" key="2">
    <citation type="journal article" date="2022" name="New Phytol.">
        <title>Evolutionary transition to the ectomycorrhizal habit in the genomes of a hyperdiverse lineage of mushroom-forming fungi.</title>
        <authorList>
            <person name="Looney B."/>
            <person name="Miyauchi S."/>
            <person name="Morin E."/>
            <person name="Drula E."/>
            <person name="Courty P.E."/>
            <person name="Kohler A."/>
            <person name="Kuo A."/>
            <person name="LaButti K."/>
            <person name="Pangilinan J."/>
            <person name="Lipzen A."/>
            <person name="Riley R."/>
            <person name="Andreopoulos W."/>
            <person name="He G."/>
            <person name="Johnson J."/>
            <person name="Nolan M."/>
            <person name="Tritt A."/>
            <person name="Barry K.W."/>
            <person name="Grigoriev I.V."/>
            <person name="Nagy L.G."/>
            <person name="Hibbett D."/>
            <person name="Henrissat B."/>
            <person name="Matheny P.B."/>
            <person name="Labbe J."/>
            <person name="Martin F.M."/>
        </authorList>
    </citation>
    <scope>NUCLEOTIDE SEQUENCE</scope>
    <source>
        <strain evidence="1">FP105234-sp</strain>
    </source>
</reference>
<gene>
    <name evidence="1" type="ORF">FA95DRAFT_1605677</name>
</gene>
<evidence type="ECO:0000313" key="2">
    <source>
        <dbReference type="Proteomes" id="UP000814033"/>
    </source>
</evidence>
<reference evidence="1" key="1">
    <citation type="submission" date="2021-02" db="EMBL/GenBank/DDBJ databases">
        <authorList>
            <consortium name="DOE Joint Genome Institute"/>
            <person name="Ahrendt S."/>
            <person name="Looney B.P."/>
            <person name="Miyauchi S."/>
            <person name="Morin E."/>
            <person name="Drula E."/>
            <person name="Courty P.E."/>
            <person name="Chicoki N."/>
            <person name="Fauchery L."/>
            <person name="Kohler A."/>
            <person name="Kuo A."/>
            <person name="Labutti K."/>
            <person name="Pangilinan J."/>
            <person name="Lipzen A."/>
            <person name="Riley R."/>
            <person name="Andreopoulos W."/>
            <person name="He G."/>
            <person name="Johnson J."/>
            <person name="Barry K.W."/>
            <person name="Grigoriev I.V."/>
            <person name="Nagy L."/>
            <person name="Hibbett D."/>
            <person name="Henrissat B."/>
            <person name="Matheny P.B."/>
            <person name="Labbe J."/>
            <person name="Martin F."/>
        </authorList>
    </citation>
    <scope>NUCLEOTIDE SEQUENCE</scope>
    <source>
        <strain evidence="1">FP105234-sp</strain>
    </source>
</reference>
<keyword evidence="2" id="KW-1185">Reference proteome</keyword>
<organism evidence="1 2">
    <name type="scientific">Auriscalpium vulgare</name>
    <dbReference type="NCBI Taxonomy" id="40419"/>
    <lineage>
        <taxon>Eukaryota</taxon>
        <taxon>Fungi</taxon>
        <taxon>Dikarya</taxon>
        <taxon>Basidiomycota</taxon>
        <taxon>Agaricomycotina</taxon>
        <taxon>Agaricomycetes</taxon>
        <taxon>Russulales</taxon>
        <taxon>Auriscalpiaceae</taxon>
        <taxon>Auriscalpium</taxon>
    </lineage>
</organism>
<comment type="caution">
    <text evidence="1">The sequence shown here is derived from an EMBL/GenBank/DDBJ whole genome shotgun (WGS) entry which is preliminary data.</text>
</comment>
<evidence type="ECO:0000313" key="1">
    <source>
        <dbReference type="EMBL" id="KAI0047918.1"/>
    </source>
</evidence>
<dbReference type="EMBL" id="MU275895">
    <property type="protein sequence ID" value="KAI0047918.1"/>
    <property type="molecule type" value="Genomic_DNA"/>
</dbReference>
<accession>A0ACB8RWK4</accession>
<dbReference type="Proteomes" id="UP000814033">
    <property type="component" value="Unassembled WGS sequence"/>
</dbReference>
<name>A0ACB8RWK4_9AGAM</name>
<sequence length="853" mass="89289">MASKLRSSSSPSPPSSLSSPPPPHAYAAPSSAYRYTSRPAPLASSSSSSVPHAGKKFLFAYTDEDIDADIDPVPALTSDADGLSSSSRAPSLSPTDAQDAYIDIVSSSPTQGAFADAFLRPSPPTKPPPPPADDPDSREDIAAILLALHAQPPVSAFPRFPFVARPSSSSDSRSHAQSQVRVVPPRAPTAKLNLRAPAAEPYSVPRAPTAIDASRTRSRFASPLRSVRAASSGPELPAVPARRNIDVVDVVDDARRADSPVRPYSPLPPSSPFAFSDDDEDKDEPDVAHDDSQELFEVARSIGPAPDVCIPGSPRSLQVSPVPVLVPRDQRLLAHALTSPQSPPPPTQSHPERTPLPSPPERASSPLSSPPPSPARRAQSLSPPAEAAADDVQDVAKPLPPAEACAPAEPPKIARPATPSGAPVQHEPATADVCAVNATEETKLAQSDIVHPKADTAPASVATEATHTPIRAPTPPTAQPAQADIVKAAAKPGPSRPPPLSTVNVPAAAAVPAAKPRPPAPASGTASAKKRPAPGVSRTDENPRVRVRVVSTVVHKPAPAKPTQLHAEPPPKAAPPKRKPADHADAESGATKKRRIEHAPKTTESEAAPKKFKNKPRADATTPDSSVPAKATILDNADAKPKSDTAREQKRKAERPAAGRSRKKKRAVSPAERESSPLSTCSTSERADSPPPAAPQPPAACSDADPCPHPTLLNTLIETLALSRASALSASALHRSLPSSSSPSAPTLDAIGAALAWGARTGVLCALPSSGDNVPPSYFYEPARDPDRERAGVLGALLADGAGGGRREKRKYKQYYWKPVVLARGGGARERRRRGREEEDEGRVQGWDVDWEE</sequence>